<name>A0A7U7G5J0_9PROT</name>
<dbReference type="InterPro" id="IPR038696">
    <property type="entry name" value="IalB_sf"/>
</dbReference>
<sequence length="191" mass="20439">MARDGKKTMAKGGVAVRLLGGLWGCVLLSGVSAYAASSLPNGASSLRERYQDWDVACLAPDDGAGGDGHVQCAMQQQALEPRSHRRVMSIRLETDGTQVRGVATVPFGLDLVRGLTLTNASQPVGDVYSFSTCLPTGCLVPLSFDDQQWASLLKEPKAVFTAMTFSGKPMKLFFSTKGLDQALQRVRSLTQ</sequence>
<evidence type="ECO:0000313" key="2">
    <source>
        <dbReference type="EMBL" id="POS64310.1"/>
    </source>
</evidence>
<accession>A0A7U7G5J0</accession>
<dbReference type="Gene3D" id="2.60.40.1880">
    <property type="entry name" value="Invasion associated locus B (IalB) protein"/>
    <property type="match status" value="1"/>
</dbReference>
<dbReference type="Proteomes" id="UP000027590">
    <property type="component" value="Unassembled WGS sequence"/>
</dbReference>
<dbReference type="InterPro" id="IPR010642">
    <property type="entry name" value="Invasion_prot_B"/>
</dbReference>
<organism evidence="1 3">
    <name type="scientific">Parasaccharibacter apium</name>
    <dbReference type="NCBI Taxonomy" id="1510841"/>
    <lineage>
        <taxon>Bacteria</taxon>
        <taxon>Pseudomonadati</taxon>
        <taxon>Pseudomonadota</taxon>
        <taxon>Alphaproteobacteria</taxon>
        <taxon>Acetobacterales</taxon>
        <taxon>Acetobacteraceae</taxon>
        <taxon>Parasaccharibacter</taxon>
    </lineage>
</organism>
<evidence type="ECO:0000313" key="3">
    <source>
        <dbReference type="Proteomes" id="UP000027590"/>
    </source>
</evidence>
<dbReference type="Proteomes" id="UP000237218">
    <property type="component" value="Unassembled WGS sequence"/>
</dbReference>
<dbReference type="EMBL" id="LMYI01000003">
    <property type="protein sequence ID" value="POS64310.1"/>
    <property type="molecule type" value="Genomic_DNA"/>
</dbReference>
<evidence type="ECO:0000313" key="1">
    <source>
        <dbReference type="EMBL" id="CDG33564.1"/>
    </source>
</evidence>
<reference evidence="1 3" key="2">
    <citation type="journal article" date="2014" name="PLoS ONE">
        <title>Evolution of mitochondria reconstructed from the energy metabolism of living bacteria.</title>
        <authorList>
            <person name="Degli Esposti M."/>
            <person name="Chouaia B."/>
            <person name="Comandatore F."/>
            <person name="Crotti E."/>
            <person name="Sassera D."/>
            <person name="Lievens P.M."/>
            <person name="Daffonchio D."/>
            <person name="Bandi C."/>
        </authorList>
    </citation>
    <scope>NUCLEOTIDE SEQUENCE [LARGE SCALE GENOMIC DNA]</scope>
    <source>
        <strain evidence="1">AM168</strain>
        <strain evidence="3">AM169</strain>
    </source>
</reference>
<keyword evidence="4" id="KW-1185">Reference proteome</keyword>
<gene>
    <name evidence="2" type="ORF">ASQ42_02220</name>
    <name evidence="1" type="ORF">SACS_0826</name>
</gene>
<reference evidence="1 3" key="1">
    <citation type="journal article" date="2014" name="Genome Biol. Evol.">
        <title>Acetic acid bacteria genomes reveal functional traits for adaptation to life in insect guts.</title>
        <authorList>
            <person name="Chouaia B."/>
            <person name="Gaiarsa S."/>
            <person name="Crotti E."/>
            <person name="Comandatore F."/>
            <person name="Degli Esposti M."/>
            <person name="Ricci I."/>
            <person name="Alma A."/>
            <person name="Favia G."/>
            <person name="Bandi C."/>
            <person name="Daffonchio D."/>
        </authorList>
    </citation>
    <scope>NUCLEOTIDE SEQUENCE [LARGE SCALE GENOMIC DNA]</scope>
    <source>
        <strain evidence="1">AM168</strain>
        <strain evidence="3">AM169</strain>
    </source>
</reference>
<protein>
    <submittedName>
        <fullName evidence="1">INVASION PROTEIN B</fullName>
    </submittedName>
    <submittedName>
        <fullName evidence="2">Invasion-associated locus B family protein</fullName>
    </submittedName>
</protein>
<evidence type="ECO:0000313" key="4">
    <source>
        <dbReference type="Proteomes" id="UP000237218"/>
    </source>
</evidence>
<proteinExistence type="predicted"/>
<dbReference type="EMBL" id="CBLY010000005">
    <property type="protein sequence ID" value="CDG33564.1"/>
    <property type="molecule type" value="Genomic_DNA"/>
</dbReference>
<dbReference type="Pfam" id="PF06776">
    <property type="entry name" value="IalB"/>
    <property type="match status" value="1"/>
</dbReference>
<dbReference type="OrthoDB" id="9814802at2"/>
<comment type="caution">
    <text evidence="1">The sequence shown here is derived from an EMBL/GenBank/DDBJ whole genome shotgun (WGS) entry which is preliminary data.</text>
</comment>
<dbReference type="AlphaFoldDB" id="A0A7U7G5J0"/>
<reference evidence="2 4" key="3">
    <citation type="submission" date="2018-02" db="EMBL/GenBank/DDBJ databases">
        <title>Draft genome sequences of four Parasaccharibacter apium strains isolated from honey bees.</title>
        <authorList>
            <person name="Corby-Harris V.L."/>
            <person name="Anderson K.E."/>
        </authorList>
    </citation>
    <scope>NUCLEOTIDE SEQUENCE [LARGE SCALE GENOMIC DNA]</scope>
    <source>
        <strain evidence="2 4">B8</strain>
    </source>
</reference>